<name>A0ABT0YH74_9ACTN</name>
<accession>A0ABT0YH74</accession>
<keyword evidence="1" id="KW-1133">Transmembrane helix</keyword>
<gene>
    <name evidence="2" type="ORF">LXN57_47050</name>
</gene>
<keyword evidence="3" id="KW-1185">Reference proteome</keyword>
<feature type="transmembrane region" description="Helical" evidence="1">
    <location>
        <begin position="29"/>
        <end position="48"/>
    </location>
</feature>
<dbReference type="EMBL" id="JAMQOL010000096">
    <property type="protein sequence ID" value="MCM4085110.1"/>
    <property type="molecule type" value="Genomic_DNA"/>
</dbReference>
<proteinExistence type="predicted"/>
<evidence type="ECO:0000313" key="3">
    <source>
        <dbReference type="Proteomes" id="UP001523216"/>
    </source>
</evidence>
<comment type="caution">
    <text evidence="2">The sequence shown here is derived from an EMBL/GenBank/DDBJ whole genome shotgun (WGS) entry which is preliminary data.</text>
</comment>
<reference evidence="2 3" key="1">
    <citation type="submission" date="2022-06" db="EMBL/GenBank/DDBJ databases">
        <title>Actinoplanes abujensis sp. nov., isolated from Nigerian arid soil.</title>
        <authorList>
            <person name="Ding P."/>
        </authorList>
    </citation>
    <scope>NUCLEOTIDE SEQUENCE [LARGE SCALE GENOMIC DNA]</scope>
    <source>
        <strain evidence="3">TRM88002</strain>
    </source>
</reference>
<feature type="non-terminal residue" evidence="2">
    <location>
        <position position="1"/>
    </location>
</feature>
<keyword evidence="1" id="KW-0812">Transmembrane</keyword>
<protein>
    <submittedName>
        <fullName evidence="2">Uncharacterized protein</fullName>
    </submittedName>
</protein>
<organism evidence="2 3">
    <name type="scientific">Paractinoplanes hotanensis</name>
    <dbReference type="NCBI Taxonomy" id="2906497"/>
    <lineage>
        <taxon>Bacteria</taxon>
        <taxon>Bacillati</taxon>
        <taxon>Actinomycetota</taxon>
        <taxon>Actinomycetes</taxon>
        <taxon>Micromonosporales</taxon>
        <taxon>Micromonosporaceae</taxon>
        <taxon>Paractinoplanes</taxon>
    </lineage>
</organism>
<evidence type="ECO:0000256" key="1">
    <source>
        <dbReference type="SAM" id="Phobius"/>
    </source>
</evidence>
<keyword evidence="1" id="KW-0472">Membrane</keyword>
<sequence length="65" mass="6609">TPVLREHAELVVAVGHAGPVAQLLFDGQGLLVAAFGLGVVTAGLYPYLRLPREIAVKGAGVCSGI</sequence>
<dbReference type="Proteomes" id="UP001523216">
    <property type="component" value="Unassembled WGS sequence"/>
</dbReference>
<evidence type="ECO:0000313" key="2">
    <source>
        <dbReference type="EMBL" id="MCM4085110.1"/>
    </source>
</evidence>